<dbReference type="PANTHER" id="PTHR11937">
    <property type="entry name" value="ACTIN"/>
    <property type="match status" value="1"/>
</dbReference>
<dbReference type="Gene3D" id="3.30.420.40">
    <property type="match status" value="2"/>
</dbReference>
<dbReference type="InterPro" id="IPR004000">
    <property type="entry name" value="Actin"/>
</dbReference>
<protein>
    <submittedName>
        <fullName evidence="2">Actin-related protein 4</fullName>
    </submittedName>
</protein>
<comment type="caution">
    <text evidence="2">The sequence shown here is derived from an EMBL/GenBank/DDBJ whole genome shotgun (WGS) entry which is preliminary data.</text>
</comment>
<name>A0A2V3J460_9FLOR</name>
<accession>A0A2V3J460</accession>
<dbReference type="SUPFAM" id="SSF53067">
    <property type="entry name" value="Actin-like ATPase domain"/>
    <property type="match status" value="2"/>
</dbReference>
<evidence type="ECO:0000256" key="1">
    <source>
        <dbReference type="RuleBase" id="RU000487"/>
    </source>
</evidence>
<dbReference type="Proteomes" id="UP000247409">
    <property type="component" value="Unassembled WGS sequence"/>
</dbReference>
<dbReference type="PRINTS" id="PR00190">
    <property type="entry name" value="ACTIN"/>
</dbReference>
<evidence type="ECO:0000313" key="2">
    <source>
        <dbReference type="EMBL" id="PXF48912.1"/>
    </source>
</evidence>
<evidence type="ECO:0000313" key="3">
    <source>
        <dbReference type="Proteomes" id="UP000247409"/>
    </source>
</evidence>
<organism evidence="2 3">
    <name type="scientific">Gracilariopsis chorda</name>
    <dbReference type="NCBI Taxonomy" id="448386"/>
    <lineage>
        <taxon>Eukaryota</taxon>
        <taxon>Rhodophyta</taxon>
        <taxon>Florideophyceae</taxon>
        <taxon>Rhodymeniophycidae</taxon>
        <taxon>Gracilariales</taxon>
        <taxon>Gracilariaceae</taxon>
        <taxon>Gracilariopsis</taxon>
    </lineage>
</organism>
<keyword evidence="3" id="KW-1185">Reference proteome</keyword>
<dbReference type="Gene3D" id="3.90.640.10">
    <property type="entry name" value="Actin, Chain A, domain 4"/>
    <property type="match status" value="1"/>
</dbReference>
<dbReference type="OrthoDB" id="5132116at2759"/>
<dbReference type="EMBL" id="NBIV01000010">
    <property type="protein sequence ID" value="PXF48912.1"/>
    <property type="molecule type" value="Genomic_DNA"/>
</dbReference>
<dbReference type="Pfam" id="PF00022">
    <property type="entry name" value="Actin"/>
    <property type="match status" value="1"/>
</dbReference>
<dbReference type="SMART" id="SM00268">
    <property type="entry name" value="ACTIN"/>
    <property type="match status" value="1"/>
</dbReference>
<dbReference type="STRING" id="448386.A0A2V3J460"/>
<comment type="similarity">
    <text evidence="1">Belongs to the actin family.</text>
</comment>
<sequence length="450" mass="49839">MYQVEGTVPSLVVDVGSHTVKAGTAGEDLPHVLIPSALACEHESEPLENEALKKAIKSPRAGHNALAIRRDNVEIQSAFSPDGLIENWNLFETLLSHTLYNELQAPTRENALLFGEPNHNGRKARERIVELIFEKFEVPALYLARSAVLSAYANGKTTGLVLDVGHSGTSAVPVEDGAVVKGKAIRTAIGGRTLNAALDTLLASANKALRPIWSYKRTITRIDGVDEDNLMRQSQVEELPFPKTTRSFWEFSRTQLLEEVKASICVVHENPSVDLKSLPVVHDSYELPDGNTIEMNVERFSVAEQTIFGRLPHVIMETNTDARLSYVNQFVNGSRQSTGNEKSDESIGLHGLVVDAIRRCPETIHRDMYAGVCLTGGTSDMHGLFERLSYGLQETYHKVRVLAATGSHERKYCAWTGGSILATFSEFQKMWFSKVEYDENGSSFVHRKCQ</sequence>
<gene>
    <name evidence="2" type="ORF">BWQ96_01254</name>
</gene>
<proteinExistence type="inferred from homology"/>
<dbReference type="AlphaFoldDB" id="A0A2V3J460"/>
<reference evidence="2 3" key="1">
    <citation type="journal article" date="2018" name="Mol. Biol. Evol.">
        <title>Analysis of the draft genome of the red seaweed Gracilariopsis chorda provides insights into genome size evolution in Rhodophyta.</title>
        <authorList>
            <person name="Lee J."/>
            <person name="Yang E.C."/>
            <person name="Graf L."/>
            <person name="Yang J.H."/>
            <person name="Qiu H."/>
            <person name="Zel Zion U."/>
            <person name="Chan C.X."/>
            <person name="Stephens T.G."/>
            <person name="Weber A.P.M."/>
            <person name="Boo G.H."/>
            <person name="Boo S.M."/>
            <person name="Kim K.M."/>
            <person name="Shin Y."/>
            <person name="Jung M."/>
            <person name="Lee S.J."/>
            <person name="Yim H.S."/>
            <person name="Lee J.H."/>
            <person name="Bhattacharya D."/>
            <person name="Yoon H.S."/>
        </authorList>
    </citation>
    <scope>NUCLEOTIDE SEQUENCE [LARGE SCALE GENOMIC DNA]</scope>
    <source>
        <strain evidence="2 3">SKKU-2015</strain>
        <tissue evidence="2">Whole body</tissue>
    </source>
</reference>
<dbReference type="InterPro" id="IPR043129">
    <property type="entry name" value="ATPase_NBD"/>
</dbReference>